<keyword evidence="5 10" id="KW-0949">S-adenosyl-L-methionine</keyword>
<keyword evidence="4 10" id="KW-0349">Heme</keyword>
<name>L0E1W1_THIND</name>
<dbReference type="GO" id="GO:0046872">
    <property type="term" value="F:metal ion binding"/>
    <property type="evidence" value="ECO:0007669"/>
    <property type="project" value="UniProtKB-UniRule"/>
</dbReference>
<dbReference type="NCBIfam" id="TIGR00539">
    <property type="entry name" value="hemN_rel"/>
    <property type="match status" value="1"/>
</dbReference>
<evidence type="ECO:0000256" key="8">
    <source>
        <dbReference type="ARBA" id="ARBA00023014"/>
    </source>
</evidence>
<dbReference type="SMART" id="SM00729">
    <property type="entry name" value="Elp3"/>
    <property type="match status" value="1"/>
</dbReference>
<keyword evidence="10" id="KW-0004">4Fe-4S</keyword>
<evidence type="ECO:0000256" key="7">
    <source>
        <dbReference type="ARBA" id="ARBA00023004"/>
    </source>
</evidence>
<evidence type="ECO:0000256" key="3">
    <source>
        <dbReference type="ARBA" id="ARBA00017228"/>
    </source>
</evidence>
<dbReference type="PANTHER" id="PTHR13932:SF5">
    <property type="entry name" value="RADICAL S-ADENOSYL METHIONINE DOMAIN-CONTAINING PROTEIN 1, MITOCHONDRIAL"/>
    <property type="match status" value="1"/>
</dbReference>
<dbReference type="Pfam" id="PF06969">
    <property type="entry name" value="HemN_C"/>
    <property type="match status" value="1"/>
</dbReference>
<dbReference type="RefSeq" id="WP_015260327.1">
    <property type="nucleotide sequence ID" value="NC_019902.2"/>
</dbReference>
<dbReference type="PROSITE" id="PS51918">
    <property type="entry name" value="RADICAL_SAM"/>
    <property type="match status" value="1"/>
</dbReference>
<dbReference type="InterPro" id="IPR058240">
    <property type="entry name" value="rSAM_sf"/>
</dbReference>
<dbReference type="SFLD" id="SFLDF00288">
    <property type="entry name" value="HemN-like__clustered_with_nucl"/>
    <property type="match status" value="1"/>
</dbReference>
<dbReference type="InterPro" id="IPR007197">
    <property type="entry name" value="rSAM"/>
</dbReference>
<dbReference type="InterPro" id="IPR004559">
    <property type="entry name" value="HemW-like"/>
</dbReference>
<keyword evidence="6 10" id="KW-0479">Metal-binding</keyword>
<reference evidence="12" key="1">
    <citation type="submission" date="2015-12" db="EMBL/GenBank/DDBJ databases">
        <authorList>
            <person name="Tikhonova T.V."/>
            <person name="Pavlov A.R."/>
            <person name="Beletsky A.V."/>
            <person name="Mardanov A.V."/>
            <person name="Sorokin D.Y."/>
            <person name="Ravin N.V."/>
            <person name="Popov V.O."/>
        </authorList>
    </citation>
    <scope>NUCLEOTIDE SEQUENCE</scope>
    <source>
        <strain evidence="12">DSM 14787</strain>
    </source>
</reference>
<dbReference type="GO" id="GO:0006779">
    <property type="term" value="P:porphyrin-containing compound biosynthetic process"/>
    <property type="evidence" value="ECO:0007669"/>
    <property type="project" value="InterPro"/>
</dbReference>
<protein>
    <recommendedName>
        <fullName evidence="3 10">Heme chaperone HemW</fullName>
    </recommendedName>
</protein>
<evidence type="ECO:0000256" key="1">
    <source>
        <dbReference type="ARBA" id="ARBA00001966"/>
    </source>
</evidence>
<dbReference type="PATRIC" id="fig|1255043.3.peg.3634"/>
<evidence type="ECO:0000256" key="5">
    <source>
        <dbReference type="ARBA" id="ARBA00022691"/>
    </source>
</evidence>
<dbReference type="SUPFAM" id="SSF102114">
    <property type="entry name" value="Radical SAM enzymes"/>
    <property type="match status" value="1"/>
</dbReference>
<dbReference type="Pfam" id="PF04055">
    <property type="entry name" value="Radical_SAM"/>
    <property type="match status" value="1"/>
</dbReference>
<keyword evidence="8 10" id="KW-0411">Iron-sulfur</keyword>
<dbReference type="KEGG" id="tni:TVNIR_3602"/>
<evidence type="ECO:0000256" key="2">
    <source>
        <dbReference type="ARBA" id="ARBA00006100"/>
    </source>
</evidence>
<dbReference type="SFLD" id="SFLDF00562">
    <property type="entry name" value="HemN-like__clustered_with_heat"/>
    <property type="match status" value="1"/>
</dbReference>
<dbReference type="InterPro" id="IPR013785">
    <property type="entry name" value="Aldolase_TIM"/>
</dbReference>
<dbReference type="GO" id="GO:0004109">
    <property type="term" value="F:coproporphyrinogen oxidase activity"/>
    <property type="evidence" value="ECO:0007669"/>
    <property type="project" value="InterPro"/>
</dbReference>
<dbReference type="GO" id="GO:0005737">
    <property type="term" value="C:cytoplasm"/>
    <property type="evidence" value="ECO:0007669"/>
    <property type="project" value="UniProtKB-SubCell"/>
</dbReference>
<evidence type="ECO:0000259" key="11">
    <source>
        <dbReference type="PROSITE" id="PS51918"/>
    </source>
</evidence>
<dbReference type="InterPro" id="IPR006638">
    <property type="entry name" value="Elp3/MiaA/NifB-like_rSAM"/>
</dbReference>
<dbReference type="EMBL" id="CP003989">
    <property type="protein sequence ID" value="AGA35232.1"/>
    <property type="molecule type" value="Genomic_DNA"/>
</dbReference>
<dbReference type="HOGENOM" id="CLU_027579_2_1_6"/>
<feature type="domain" description="Radical SAM core" evidence="11">
    <location>
        <begin position="21"/>
        <end position="254"/>
    </location>
</feature>
<organism evidence="12 13">
    <name type="scientific">Thioalkalivibrio nitratireducens (strain DSM 14787 / UNIQEM 213 / ALEN2)</name>
    <dbReference type="NCBI Taxonomy" id="1255043"/>
    <lineage>
        <taxon>Bacteria</taxon>
        <taxon>Pseudomonadati</taxon>
        <taxon>Pseudomonadota</taxon>
        <taxon>Gammaproteobacteria</taxon>
        <taxon>Chromatiales</taxon>
        <taxon>Ectothiorhodospiraceae</taxon>
        <taxon>Thioalkalivibrio</taxon>
    </lineage>
</organism>
<evidence type="ECO:0000256" key="6">
    <source>
        <dbReference type="ARBA" id="ARBA00022723"/>
    </source>
</evidence>
<dbReference type="SFLD" id="SFLDG01065">
    <property type="entry name" value="anaerobic_coproporphyrinogen-I"/>
    <property type="match status" value="1"/>
</dbReference>
<dbReference type="InterPro" id="IPR034505">
    <property type="entry name" value="Coproporphyrinogen-III_oxidase"/>
</dbReference>
<dbReference type="Proteomes" id="UP000010809">
    <property type="component" value="Chromosome"/>
</dbReference>
<dbReference type="AlphaFoldDB" id="L0E1W1"/>
<comment type="similarity">
    <text evidence="2">Belongs to the anaerobic coproporphyrinogen-III oxidase family. HemW subfamily.</text>
</comment>
<dbReference type="STRING" id="1255043.TVNIR_3602"/>
<evidence type="ECO:0000256" key="10">
    <source>
        <dbReference type="RuleBase" id="RU364116"/>
    </source>
</evidence>
<keyword evidence="13" id="KW-1185">Reference proteome</keyword>
<keyword evidence="9 10" id="KW-0143">Chaperone</keyword>
<dbReference type="OrthoDB" id="9808022at2"/>
<proteinExistence type="inferred from homology"/>
<gene>
    <name evidence="12" type="primary">yggW [C]</name>
    <name evidence="12" type="ordered locus">TVNIR_3602</name>
</gene>
<comment type="subcellular location">
    <subcellularLocation>
        <location evidence="10">Cytoplasm</location>
    </subcellularLocation>
</comment>
<evidence type="ECO:0000256" key="4">
    <source>
        <dbReference type="ARBA" id="ARBA00022617"/>
    </source>
</evidence>
<dbReference type="Gene3D" id="3.20.20.70">
    <property type="entry name" value="Aldolase class I"/>
    <property type="match status" value="1"/>
</dbReference>
<evidence type="ECO:0000256" key="9">
    <source>
        <dbReference type="ARBA" id="ARBA00023186"/>
    </source>
</evidence>
<evidence type="ECO:0000313" key="13">
    <source>
        <dbReference type="Proteomes" id="UP000010809"/>
    </source>
</evidence>
<dbReference type="CDD" id="cd01335">
    <property type="entry name" value="Radical_SAM"/>
    <property type="match status" value="1"/>
</dbReference>
<dbReference type="InterPro" id="IPR010723">
    <property type="entry name" value="HemN_C"/>
</dbReference>
<sequence length="404" mass="44352">MPNPAATGTRASAPAATGSWLQHPPPLALYVHLPWCLRKCPYCDFNSHAVRGDLPEEDYVEALLRDLESQLPAVWGRRLESIFIGGGTPSLFSPEAIDRLLAGLRARLPWRPDLEITLEANPGTAERGFFRGYREAGVNRLSLGVQSFDPGMLTRIGRIHDDADAHAAIAQAHAAGFENLNLDLMFGLPGQSLEQGLTDLRTAVAAGPSHVSWYQLTLEPNTLFAAHPPPLPADETVDALFSHGQSLLQDAGYTRYEVSAYAKTGNECRHNLNYWEFGDYLGIGAGAHGKLTDVANGTIRRLAKPRQPEAYLRDPAAMTATPVARETLPFEFMLNALRLTAGVPAELFPERTGLTPKALAPQLEEARERGLLCRDPRQLRTSPRGLQLLNDLLQIFLNDHDPPR</sequence>
<comment type="function">
    <text evidence="10">Probably acts as a heme chaperone, transferring heme to an unknown acceptor. Binds one molecule of heme per monomer, possibly covalently. Binds 1 [4Fe-4S] cluster. The cluster is coordinated with 3 cysteines and an exchangeable S-adenosyl-L-methionine.</text>
</comment>
<evidence type="ECO:0000313" key="12">
    <source>
        <dbReference type="EMBL" id="AGA35232.1"/>
    </source>
</evidence>
<keyword evidence="10" id="KW-0963">Cytoplasm</keyword>
<dbReference type="SFLD" id="SFLDG01082">
    <property type="entry name" value="B12-binding_domain_containing"/>
    <property type="match status" value="1"/>
</dbReference>
<dbReference type="GO" id="GO:0051539">
    <property type="term" value="F:4 iron, 4 sulfur cluster binding"/>
    <property type="evidence" value="ECO:0007669"/>
    <property type="project" value="UniProtKB-UniRule"/>
</dbReference>
<dbReference type="SFLD" id="SFLDS00029">
    <property type="entry name" value="Radical_SAM"/>
    <property type="match status" value="1"/>
</dbReference>
<accession>L0E1W1</accession>
<dbReference type="PANTHER" id="PTHR13932">
    <property type="entry name" value="COPROPORPHYRINIGEN III OXIDASE"/>
    <property type="match status" value="1"/>
</dbReference>
<dbReference type="eggNOG" id="COG0635">
    <property type="taxonomic scope" value="Bacteria"/>
</dbReference>
<keyword evidence="7 10" id="KW-0408">Iron</keyword>
<comment type="cofactor">
    <cofactor evidence="1">
        <name>[4Fe-4S] cluster</name>
        <dbReference type="ChEBI" id="CHEBI:49883"/>
    </cofactor>
</comment>